<dbReference type="InterPro" id="IPR026581">
    <property type="entry name" value="TCP10L/CENPJ"/>
</dbReference>
<dbReference type="GO" id="GO:0005814">
    <property type="term" value="C:centriole"/>
    <property type="evidence" value="ECO:0007669"/>
    <property type="project" value="TreeGrafter"/>
</dbReference>
<dbReference type="GO" id="GO:0061511">
    <property type="term" value="P:centriole elongation"/>
    <property type="evidence" value="ECO:0007669"/>
    <property type="project" value="TreeGrafter"/>
</dbReference>
<keyword evidence="2" id="KW-0175">Coiled coil</keyword>
<feature type="non-terminal residue" evidence="4">
    <location>
        <position position="1"/>
    </location>
</feature>
<dbReference type="PANTHER" id="PTHR10331:SF23">
    <property type="entry name" value="CENTROMERE PROTEIN J"/>
    <property type="match status" value="1"/>
</dbReference>
<dbReference type="AlphaFoldDB" id="A0A7L2QZK3"/>
<dbReference type="OrthoDB" id="10252174at2759"/>
<comment type="similarity">
    <text evidence="1">Belongs to the TCP10 family.</text>
</comment>
<protein>
    <submittedName>
        <fullName evidence="4">CENPJ protein</fullName>
    </submittedName>
</protein>
<evidence type="ECO:0000313" key="5">
    <source>
        <dbReference type="Proteomes" id="UP000570288"/>
    </source>
</evidence>
<evidence type="ECO:0000313" key="4">
    <source>
        <dbReference type="EMBL" id="NXS02155.1"/>
    </source>
</evidence>
<name>A0A7L2QZK3_9PASS</name>
<feature type="coiled-coil region" evidence="2">
    <location>
        <begin position="12"/>
        <end position="40"/>
    </location>
</feature>
<organism evidence="4 5">
    <name type="scientific">Oxylabes madagascariensis</name>
    <name type="common">white-throated Oxylabes</name>
    <dbReference type="NCBI Taxonomy" id="98144"/>
    <lineage>
        <taxon>Eukaryota</taxon>
        <taxon>Metazoa</taxon>
        <taxon>Chordata</taxon>
        <taxon>Craniata</taxon>
        <taxon>Vertebrata</taxon>
        <taxon>Euteleostomi</taxon>
        <taxon>Archelosauria</taxon>
        <taxon>Archosauria</taxon>
        <taxon>Dinosauria</taxon>
        <taxon>Saurischia</taxon>
        <taxon>Theropoda</taxon>
        <taxon>Coelurosauria</taxon>
        <taxon>Aves</taxon>
        <taxon>Neognathae</taxon>
        <taxon>Neoaves</taxon>
        <taxon>Telluraves</taxon>
        <taxon>Australaves</taxon>
        <taxon>Passeriformes</taxon>
        <taxon>Sylvioidea</taxon>
        <taxon>Timaliidae</taxon>
        <taxon>Oxylabes</taxon>
    </lineage>
</organism>
<feature type="non-terminal residue" evidence="4">
    <location>
        <position position="332"/>
    </location>
</feature>
<gene>
    <name evidence="4" type="primary">Cenpj_1</name>
    <name evidence="4" type="ORF">OXYMAD_R00118</name>
</gene>
<comment type="caution">
    <text evidence="4">The sequence shown here is derived from an EMBL/GenBank/DDBJ whole genome shotgun (WGS) entry which is preliminary data.</text>
</comment>
<feature type="domain" description="CENPJ tubulin-binding region" evidence="3">
    <location>
        <begin position="5"/>
        <end position="69"/>
    </location>
</feature>
<dbReference type="GO" id="GO:0015631">
    <property type="term" value="F:tubulin binding"/>
    <property type="evidence" value="ECO:0007669"/>
    <property type="project" value="TreeGrafter"/>
</dbReference>
<sequence>FCNYARPIKAAIHEKKQTFEEFLEEQIQLEEQRLEQNQKLQEMNGSAVQKPAIKRPFLKRGEGLTRFTNAKSKMTKLGENTSKLQQRASDDRNVIKVDRSQIQKRTVLPGKELASENPFAPCKKYNHPDKGKRCPIQKTVALRNHNGQNILPLETRMQSGKDHDAQRRDSYPSEINNKIENKENRVEFAKSNTDKIKPKLPGAEKSQLSRELTSAFSNSKCLIGHPVKDSELSFELSFQNKLENWEKEKEKENLELDEFLFLEQAADEISFSSNSSFVQRILERDQQTLKGRRMSSTPIKEKQQEVRGLAVELTNERNKRADCVARENINDS</sequence>
<keyword evidence="5" id="KW-1185">Reference proteome</keyword>
<dbReference type="Proteomes" id="UP000570288">
    <property type="component" value="Unassembled WGS sequence"/>
</dbReference>
<evidence type="ECO:0000256" key="2">
    <source>
        <dbReference type="SAM" id="Coils"/>
    </source>
</evidence>
<dbReference type="PANTHER" id="PTHR10331">
    <property type="entry name" value="T COMPLEX PROTEIN 10"/>
    <property type="match status" value="1"/>
</dbReference>
<proteinExistence type="inferred from homology"/>
<accession>A0A7L2QZK3</accession>
<dbReference type="InterPro" id="IPR058029">
    <property type="entry name" value="Tubulin-bd_CENPJ"/>
</dbReference>
<dbReference type="GO" id="GO:0005813">
    <property type="term" value="C:centrosome"/>
    <property type="evidence" value="ECO:0007669"/>
    <property type="project" value="TreeGrafter"/>
</dbReference>
<reference evidence="4 5" key="1">
    <citation type="submission" date="2019-09" db="EMBL/GenBank/DDBJ databases">
        <title>Bird 10,000 Genomes (B10K) Project - Family phase.</title>
        <authorList>
            <person name="Zhang G."/>
        </authorList>
    </citation>
    <scope>NUCLEOTIDE SEQUENCE [LARGE SCALE GENOMIC DNA]</scope>
    <source>
        <strain evidence="4">B10K-DU-002-81</strain>
    </source>
</reference>
<evidence type="ECO:0000259" key="3">
    <source>
        <dbReference type="Pfam" id="PF25779"/>
    </source>
</evidence>
<evidence type="ECO:0000256" key="1">
    <source>
        <dbReference type="ARBA" id="ARBA00005627"/>
    </source>
</evidence>
<dbReference type="GO" id="GO:0060271">
    <property type="term" value="P:cilium assembly"/>
    <property type="evidence" value="ECO:0007669"/>
    <property type="project" value="TreeGrafter"/>
</dbReference>
<dbReference type="Pfam" id="PF25779">
    <property type="entry name" value="Tubulin-bind_CPAP"/>
    <property type="match status" value="1"/>
</dbReference>
<dbReference type="EMBL" id="VYZR01107401">
    <property type="protein sequence ID" value="NXS02155.1"/>
    <property type="molecule type" value="Genomic_DNA"/>
</dbReference>